<evidence type="ECO:0000313" key="8">
    <source>
        <dbReference type="EMBL" id="WXB13736.1"/>
    </source>
</evidence>
<evidence type="ECO:0000256" key="1">
    <source>
        <dbReference type="ARBA" id="ARBA00004994"/>
    </source>
</evidence>
<accession>A0ABZ2LX87</accession>
<evidence type="ECO:0000256" key="3">
    <source>
        <dbReference type="ARBA" id="ARBA00019465"/>
    </source>
</evidence>
<dbReference type="InterPro" id="IPR013332">
    <property type="entry name" value="KPR_N"/>
</dbReference>
<dbReference type="Gene3D" id="1.10.1040.10">
    <property type="entry name" value="N-(1-d-carboxylethyl)-l-norvaline Dehydrogenase, domain 2"/>
    <property type="match status" value="1"/>
</dbReference>
<dbReference type="EMBL" id="CP089984">
    <property type="protein sequence ID" value="WXB13736.1"/>
    <property type="molecule type" value="Genomic_DNA"/>
</dbReference>
<keyword evidence="9" id="KW-1185">Reference proteome</keyword>
<comment type="pathway">
    <text evidence="1">Cofactor biosynthesis; (R)-pantothenate biosynthesis; (R)-pantoate from 3-methyl-2-oxobutanoate: step 2/2.</text>
</comment>
<protein>
    <recommendedName>
        <fullName evidence="3">2-dehydropantoate 2-reductase</fullName>
        <ecNumber evidence="2">1.1.1.169</ecNumber>
    </recommendedName>
    <alternativeName>
        <fullName evidence="4">Ketopantoate reductase</fullName>
    </alternativeName>
</protein>
<dbReference type="InterPro" id="IPR051402">
    <property type="entry name" value="KPR-Related"/>
</dbReference>
<dbReference type="NCBIfam" id="NF005089">
    <property type="entry name" value="PRK06522.1-4"/>
    <property type="match status" value="1"/>
</dbReference>
<dbReference type="PANTHER" id="PTHR21708">
    <property type="entry name" value="PROBABLE 2-DEHYDROPANTOATE 2-REDUCTASE"/>
    <property type="match status" value="1"/>
</dbReference>
<dbReference type="SUPFAM" id="SSF48179">
    <property type="entry name" value="6-phosphogluconate dehydrogenase C-terminal domain-like"/>
    <property type="match status" value="1"/>
</dbReference>
<dbReference type="InterPro" id="IPR036291">
    <property type="entry name" value="NAD(P)-bd_dom_sf"/>
</dbReference>
<gene>
    <name evidence="8" type="ORF">LZC94_38615</name>
</gene>
<sequence length="325" mass="35178">MRIGIVGAGAIGGFLGARLALSGHAVTLIARGAHLAAIQRDGLKLIEIDGTERVVRPEKATANIAEAGPQDAVIVALKAGSLPAVAPSLRALYHPETMVITAQNGFPWWYFYKLEGPYANHRVEAVDPGGIIAANIEADRVIGCIVYPAADIDAPGIVRHVEGDRFSIGELDGQKTERVSRLRDALEAAGVKAKVTPRIRWETWIKLWGNLTFNPISALTRSTLEQICSYPLTRQLARTMMQEAQVIAERLGIEFGIKLEQRIDGAQKVGAHKTSMLQDIERGRPTEIDAMLGSVSELGRWLEVPTPAIDAVYAAVKLLEARSLA</sequence>
<dbReference type="Gene3D" id="3.40.50.720">
    <property type="entry name" value="NAD(P)-binding Rossmann-like Domain"/>
    <property type="match status" value="1"/>
</dbReference>
<evidence type="ECO:0000259" key="7">
    <source>
        <dbReference type="Pfam" id="PF08546"/>
    </source>
</evidence>
<dbReference type="Pfam" id="PF08546">
    <property type="entry name" value="ApbA_C"/>
    <property type="match status" value="1"/>
</dbReference>
<dbReference type="Pfam" id="PF02558">
    <property type="entry name" value="ApbA"/>
    <property type="match status" value="1"/>
</dbReference>
<dbReference type="PANTHER" id="PTHR21708:SF45">
    <property type="entry name" value="2-DEHYDROPANTOATE 2-REDUCTASE"/>
    <property type="match status" value="1"/>
</dbReference>
<dbReference type="RefSeq" id="WP_394823351.1">
    <property type="nucleotide sequence ID" value="NZ_CP089984.1"/>
</dbReference>
<evidence type="ECO:0000259" key="6">
    <source>
        <dbReference type="Pfam" id="PF02558"/>
    </source>
</evidence>
<feature type="domain" description="Ketopantoate reductase N-terminal" evidence="6">
    <location>
        <begin position="3"/>
        <end position="172"/>
    </location>
</feature>
<dbReference type="SUPFAM" id="SSF51735">
    <property type="entry name" value="NAD(P)-binding Rossmann-fold domains"/>
    <property type="match status" value="1"/>
</dbReference>
<organism evidence="8 9">
    <name type="scientific">Pendulispora albinea</name>
    <dbReference type="NCBI Taxonomy" id="2741071"/>
    <lineage>
        <taxon>Bacteria</taxon>
        <taxon>Pseudomonadati</taxon>
        <taxon>Myxococcota</taxon>
        <taxon>Myxococcia</taxon>
        <taxon>Myxococcales</taxon>
        <taxon>Sorangiineae</taxon>
        <taxon>Pendulisporaceae</taxon>
        <taxon>Pendulispora</taxon>
    </lineage>
</organism>
<reference evidence="8 9" key="1">
    <citation type="submission" date="2021-12" db="EMBL/GenBank/DDBJ databases">
        <title>Discovery of the Pendulisporaceae a myxobacterial family with distinct sporulation behavior and unique specialized metabolism.</title>
        <authorList>
            <person name="Garcia R."/>
            <person name="Popoff A."/>
            <person name="Bader C.D."/>
            <person name="Loehr J."/>
            <person name="Walesch S."/>
            <person name="Walt C."/>
            <person name="Boldt J."/>
            <person name="Bunk B."/>
            <person name="Haeckl F.J.F.P.J."/>
            <person name="Gunesch A.P."/>
            <person name="Birkelbach J."/>
            <person name="Nuebel U."/>
            <person name="Pietschmann T."/>
            <person name="Bach T."/>
            <person name="Mueller R."/>
        </authorList>
    </citation>
    <scope>NUCLEOTIDE SEQUENCE [LARGE SCALE GENOMIC DNA]</scope>
    <source>
        <strain evidence="8 9">MSr11954</strain>
    </source>
</reference>
<proteinExistence type="predicted"/>
<dbReference type="InterPro" id="IPR013752">
    <property type="entry name" value="KPA_reductase"/>
</dbReference>
<evidence type="ECO:0000256" key="2">
    <source>
        <dbReference type="ARBA" id="ARBA00013014"/>
    </source>
</evidence>
<dbReference type="EC" id="1.1.1.169" evidence="2"/>
<name>A0ABZ2LX87_9BACT</name>
<dbReference type="Proteomes" id="UP001370348">
    <property type="component" value="Chromosome"/>
</dbReference>
<evidence type="ECO:0000313" key="9">
    <source>
        <dbReference type="Proteomes" id="UP001370348"/>
    </source>
</evidence>
<feature type="domain" description="Ketopantoate reductase C-terminal" evidence="7">
    <location>
        <begin position="199"/>
        <end position="320"/>
    </location>
</feature>
<evidence type="ECO:0000256" key="4">
    <source>
        <dbReference type="ARBA" id="ARBA00032024"/>
    </source>
</evidence>
<dbReference type="InterPro" id="IPR008927">
    <property type="entry name" value="6-PGluconate_DH-like_C_sf"/>
</dbReference>
<comment type="catalytic activity">
    <reaction evidence="5">
        <text>(R)-pantoate + NADP(+) = 2-dehydropantoate + NADPH + H(+)</text>
        <dbReference type="Rhea" id="RHEA:16233"/>
        <dbReference type="ChEBI" id="CHEBI:11561"/>
        <dbReference type="ChEBI" id="CHEBI:15378"/>
        <dbReference type="ChEBI" id="CHEBI:15980"/>
        <dbReference type="ChEBI" id="CHEBI:57783"/>
        <dbReference type="ChEBI" id="CHEBI:58349"/>
        <dbReference type="EC" id="1.1.1.169"/>
    </reaction>
</comment>
<evidence type="ECO:0000256" key="5">
    <source>
        <dbReference type="ARBA" id="ARBA00048793"/>
    </source>
</evidence>
<dbReference type="InterPro" id="IPR013328">
    <property type="entry name" value="6PGD_dom2"/>
</dbReference>